<feature type="transmembrane region" description="Helical" evidence="1">
    <location>
        <begin position="28"/>
        <end position="47"/>
    </location>
</feature>
<keyword evidence="3" id="KW-1185">Reference proteome</keyword>
<reference evidence="2 3" key="1">
    <citation type="journal article" date="2013" name="Proc. Natl. Acad. Sci. U.S.A.">
        <title>Genome of an arbuscular mycorrhizal fungus provides insight into the oldest plant symbiosis.</title>
        <authorList>
            <person name="Tisserant E."/>
            <person name="Malbreil M."/>
            <person name="Kuo A."/>
            <person name="Kohler A."/>
            <person name="Symeonidi A."/>
            <person name="Balestrini R."/>
            <person name="Charron P."/>
            <person name="Duensing N."/>
            <person name="Frei Dit Frey N."/>
            <person name="Gianinazzi-Pearson V."/>
            <person name="Gilbert L.B."/>
            <person name="Handa Y."/>
            <person name="Herr J.R."/>
            <person name="Hijri M."/>
            <person name="Koul R."/>
            <person name="Kawaguchi M."/>
            <person name="Krajinski F."/>
            <person name="Lammers P.J."/>
            <person name="Masclaux F.G."/>
            <person name="Murat C."/>
            <person name="Morin E."/>
            <person name="Ndikumana S."/>
            <person name="Pagni M."/>
            <person name="Petitpierre D."/>
            <person name="Requena N."/>
            <person name="Rosikiewicz P."/>
            <person name="Riley R."/>
            <person name="Saito K."/>
            <person name="San Clemente H."/>
            <person name="Shapiro H."/>
            <person name="van Tuinen D."/>
            <person name="Becard G."/>
            <person name="Bonfante P."/>
            <person name="Paszkowski U."/>
            <person name="Shachar-Hill Y.Y."/>
            <person name="Tuskan G.A."/>
            <person name="Young P.W."/>
            <person name="Sanders I.R."/>
            <person name="Henrissat B."/>
            <person name="Rensing S.A."/>
            <person name="Grigoriev I.V."/>
            <person name="Corradi N."/>
            <person name="Roux C."/>
            <person name="Martin F."/>
        </authorList>
    </citation>
    <scope>NUCLEOTIDE SEQUENCE [LARGE SCALE GENOMIC DNA]</scope>
    <source>
        <strain evidence="2 3">DAOM 197198</strain>
    </source>
</reference>
<keyword evidence="1" id="KW-0812">Transmembrane</keyword>
<evidence type="ECO:0000313" key="2">
    <source>
        <dbReference type="EMBL" id="POG58547.1"/>
    </source>
</evidence>
<organism evidence="2 3">
    <name type="scientific">Rhizophagus irregularis (strain DAOM 181602 / DAOM 197198 / MUCL 43194)</name>
    <name type="common">Arbuscular mycorrhizal fungus</name>
    <name type="synonym">Glomus intraradices</name>
    <dbReference type="NCBI Taxonomy" id="747089"/>
    <lineage>
        <taxon>Eukaryota</taxon>
        <taxon>Fungi</taxon>
        <taxon>Fungi incertae sedis</taxon>
        <taxon>Mucoromycota</taxon>
        <taxon>Glomeromycotina</taxon>
        <taxon>Glomeromycetes</taxon>
        <taxon>Glomerales</taxon>
        <taxon>Glomeraceae</taxon>
        <taxon>Rhizophagus</taxon>
    </lineage>
</organism>
<sequence length="53" mass="6500">MCQLLPIYCVLPIFVLHVELLKQHFLKLLRQVFLYFVETSFLFFIFFQKANLF</sequence>
<name>A0A2P4NZK2_RHIID</name>
<protein>
    <submittedName>
        <fullName evidence="2">Uncharacterized protein</fullName>
    </submittedName>
</protein>
<gene>
    <name evidence="2" type="ORF">GLOIN_2v1729740</name>
</gene>
<dbReference type="EMBL" id="AUPC02000522">
    <property type="protein sequence ID" value="POG58547.1"/>
    <property type="molecule type" value="Genomic_DNA"/>
</dbReference>
<comment type="caution">
    <text evidence="2">The sequence shown here is derived from an EMBL/GenBank/DDBJ whole genome shotgun (WGS) entry which is preliminary data.</text>
</comment>
<dbReference type="AlphaFoldDB" id="A0A2P4NZK2"/>
<reference evidence="2 3" key="2">
    <citation type="journal article" date="2018" name="New Phytol.">
        <title>High intraspecific genome diversity in the model arbuscular mycorrhizal symbiont Rhizophagus irregularis.</title>
        <authorList>
            <person name="Chen E.C.H."/>
            <person name="Morin E."/>
            <person name="Beaudet D."/>
            <person name="Noel J."/>
            <person name="Yildirir G."/>
            <person name="Ndikumana S."/>
            <person name="Charron P."/>
            <person name="St-Onge C."/>
            <person name="Giorgi J."/>
            <person name="Kruger M."/>
            <person name="Marton T."/>
            <person name="Ropars J."/>
            <person name="Grigoriev I.V."/>
            <person name="Hainaut M."/>
            <person name="Henrissat B."/>
            <person name="Roux C."/>
            <person name="Martin F."/>
            <person name="Corradi N."/>
        </authorList>
    </citation>
    <scope>NUCLEOTIDE SEQUENCE [LARGE SCALE GENOMIC DNA]</scope>
    <source>
        <strain evidence="2 3">DAOM 197198</strain>
    </source>
</reference>
<keyword evidence="1" id="KW-1133">Transmembrane helix</keyword>
<dbReference type="Proteomes" id="UP000018888">
    <property type="component" value="Unassembled WGS sequence"/>
</dbReference>
<evidence type="ECO:0000313" key="3">
    <source>
        <dbReference type="Proteomes" id="UP000018888"/>
    </source>
</evidence>
<proteinExistence type="predicted"/>
<accession>A0A2P4NZK2</accession>
<keyword evidence="1" id="KW-0472">Membrane</keyword>
<evidence type="ECO:0000256" key="1">
    <source>
        <dbReference type="SAM" id="Phobius"/>
    </source>
</evidence>